<feature type="region of interest" description="Disordered" evidence="2">
    <location>
        <begin position="1"/>
        <end position="25"/>
    </location>
</feature>
<dbReference type="PROSITE" id="PS00028">
    <property type="entry name" value="ZINC_FINGER_C2H2_1"/>
    <property type="match status" value="1"/>
</dbReference>
<dbReference type="GO" id="GO:0008270">
    <property type="term" value="F:zinc ion binding"/>
    <property type="evidence" value="ECO:0007669"/>
    <property type="project" value="UniProtKB-KW"/>
</dbReference>
<feature type="region of interest" description="Disordered" evidence="2">
    <location>
        <begin position="63"/>
        <end position="157"/>
    </location>
</feature>
<feature type="compositionally biased region" description="Polar residues" evidence="2">
    <location>
        <begin position="1"/>
        <end position="16"/>
    </location>
</feature>
<dbReference type="PROSITE" id="PS50157">
    <property type="entry name" value="ZINC_FINGER_C2H2_2"/>
    <property type="match status" value="1"/>
</dbReference>
<feature type="compositionally biased region" description="Polar residues" evidence="2">
    <location>
        <begin position="146"/>
        <end position="157"/>
    </location>
</feature>
<dbReference type="InterPro" id="IPR013087">
    <property type="entry name" value="Znf_C2H2_type"/>
</dbReference>
<evidence type="ECO:0000259" key="3">
    <source>
        <dbReference type="PROSITE" id="PS50157"/>
    </source>
</evidence>
<comment type="caution">
    <text evidence="4">The sequence shown here is derived from an EMBL/GenBank/DDBJ whole genome shotgun (WGS) entry which is preliminary data.</text>
</comment>
<dbReference type="SMART" id="SM00355">
    <property type="entry name" value="ZnF_C2H2"/>
    <property type="match status" value="3"/>
</dbReference>
<feature type="region of interest" description="Disordered" evidence="2">
    <location>
        <begin position="346"/>
        <end position="375"/>
    </location>
</feature>
<feature type="region of interest" description="Disordered" evidence="2">
    <location>
        <begin position="566"/>
        <end position="585"/>
    </location>
</feature>
<evidence type="ECO:0000256" key="2">
    <source>
        <dbReference type="SAM" id="MobiDB-lite"/>
    </source>
</evidence>
<gene>
    <name evidence="4" type="ORF">D7B24_004754</name>
</gene>
<dbReference type="GO" id="GO:0006357">
    <property type="term" value="P:regulation of transcription by RNA polymerase II"/>
    <property type="evidence" value="ECO:0007669"/>
    <property type="project" value="TreeGrafter"/>
</dbReference>
<dbReference type="PANTHER" id="PTHR46179">
    <property type="entry name" value="ZINC FINGER PROTEIN"/>
    <property type="match status" value="1"/>
</dbReference>
<evidence type="ECO:0000256" key="1">
    <source>
        <dbReference type="PROSITE-ProRule" id="PRU00042"/>
    </source>
</evidence>
<proteinExistence type="predicted"/>
<feature type="compositionally biased region" description="Polar residues" evidence="2">
    <location>
        <begin position="83"/>
        <end position="101"/>
    </location>
</feature>
<dbReference type="RefSeq" id="XP_028490153.1">
    <property type="nucleotide sequence ID" value="XM_028638919.1"/>
</dbReference>
<feature type="compositionally biased region" description="Polar residues" evidence="2">
    <location>
        <begin position="237"/>
        <end position="256"/>
    </location>
</feature>
<keyword evidence="1" id="KW-0479">Metal-binding</keyword>
<accession>A0A3M9XVU1</accession>
<feature type="compositionally biased region" description="Low complexity" evidence="2">
    <location>
        <begin position="132"/>
        <end position="145"/>
    </location>
</feature>
<protein>
    <recommendedName>
        <fullName evidence="3">C2H2-type domain-containing protein</fullName>
    </recommendedName>
</protein>
<sequence>MLSSRPLTVSSNPRFRQQQDDQPLDLVNPQDFDFDLFTSEDSAQSQSLYTLAPDFALHYKTPAAASPTATPRRPRTTNFLALPSSSTPATTFDETSLSINNPPDLMPSETSWTLGNQYTSRPIGRLPHQRESSLSSLGSAGPASPYNHSTSNPQIAITDSANDHYNDAQAHDGGAQYYQLSKAMNGTQEGGLYSGYHAFGGMDHSDMGYPVAIAMQRPRTDKSLLPAPEFPVHSRSHPTSVASSTAGGDSPATPTTGEPDDDRRRRTGKWYKWQQGVHSNTHTSPAVLPEPPKLDRTMTDIYSDELYSPSFNIVSASSPQSQLAVSPNNDIFTQRLQAANSQHLNAVHSPTSIGTRDRSPFRHGSPLAPGPVQDFTNNMQASRLRFNSAHSMREQDNADRQAQLARQQFAMKAEPDTPKTISPKDAMLEFQGCDADSNFPSLFTQPNPTDFGVSQLPSNDQASSEQLTDFSRHLAANGPPVTFPYMAQRLPASVQIPQHYPFIAHAQQHQQATSQVSPAGSSSSSSSATPAALSKPAGAAADGGTYTCTYHGCTLRFETPVLLQKHKREGHRQPHGLGMPPKHVDTKSEPVDAAANLLNSQAGPHRCDRINPSTGKSCNTIFSRPYDLTRHEDTIHNARKQKVRCDLCSEEKTFSRADALTRHYRVCHPDVELPGKYRRRGNHI</sequence>
<feature type="region of interest" description="Disordered" evidence="2">
    <location>
        <begin position="506"/>
        <end position="540"/>
    </location>
</feature>
<dbReference type="Gene3D" id="3.30.160.60">
    <property type="entry name" value="Classic Zinc Finger"/>
    <property type="match status" value="1"/>
</dbReference>
<dbReference type="InterPro" id="IPR051061">
    <property type="entry name" value="Zinc_finger_trans_reg"/>
</dbReference>
<dbReference type="GeneID" id="39608443"/>
<organism evidence="4 5">
    <name type="scientific">Verticillium nonalfalfae</name>
    <dbReference type="NCBI Taxonomy" id="1051616"/>
    <lineage>
        <taxon>Eukaryota</taxon>
        <taxon>Fungi</taxon>
        <taxon>Dikarya</taxon>
        <taxon>Ascomycota</taxon>
        <taxon>Pezizomycotina</taxon>
        <taxon>Sordariomycetes</taxon>
        <taxon>Hypocreomycetidae</taxon>
        <taxon>Glomerellales</taxon>
        <taxon>Plectosphaerellaceae</taxon>
        <taxon>Verticillium</taxon>
    </lineage>
</organism>
<reference evidence="4 5" key="1">
    <citation type="submission" date="2018-10" db="EMBL/GenBank/DDBJ databases">
        <title>Genome sequence of Verticillium nonalfalfae VnAa140.</title>
        <authorList>
            <person name="Stajich J.E."/>
            <person name="Kasson M.T."/>
        </authorList>
    </citation>
    <scope>NUCLEOTIDE SEQUENCE [LARGE SCALE GENOMIC DNA]</scope>
    <source>
        <strain evidence="4 5">VnAa140</strain>
    </source>
</reference>
<evidence type="ECO:0000313" key="5">
    <source>
        <dbReference type="Proteomes" id="UP000267145"/>
    </source>
</evidence>
<keyword evidence="1" id="KW-0862">Zinc</keyword>
<name>A0A3M9XVU1_9PEZI</name>
<evidence type="ECO:0000313" key="4">
    <source>
        <dbReference type="EMBL" id="RNJ51995.1"/>
    </source>
</evidence>
<feature type="compositionally biased region" description="Polar residues" evidence="2">
    <location>
        <begin position="108"/>
        <end position="120"/>
    </location>
</feature>
<dbReference type="GO" id="GO:0005634">
    <property type="term" value="C:nucleus"/>
    <property type="evidence" value="ECO:0007669"/>
    <property type="project" value="TreeGrafter"/>
</dbReference>
<dbReference type="PANTHER" id="PTHR46179:SF19">
    <property type="entry name" value="C2H2 FINGER DOMAIN TRANSCRIPTION FACTOR (EUROFUNG)-RELATED"/>
    <property type="match status" value="1"/>
</dbReference>
<dbReference type="EMBL" id="RBVV01000275">
    <property type="protein sequence ID" value="RNJ51995.1"/>
    <property type="molecule type" value="Genomic_DNA"/>
</dbReference>
<feature type="region of interest" description="Disordered" evidence="2">
    <location>
        <begin position="223"/>
        <end position="296"/>
    </location>
</feature>
<dbReference type="AlphaFoldDB" id="A0A3M9XVU1"/>
<dbReference type="Proteomes" id="UP000267145">
    <property type="component" value="Unassembled WGS sequence"/>
</dbReference>
<keyword evidence="5" id="KW-1185">Reference proteome</keyword>
<dbReference type="STRING" id="1051616.A0A3M9XVU1"/>
<keyword evidence="1" id="KW-0863">Zinc-finger</keyword>
<feature type="domain" description="C2H2-type" evidence="3">
    <location>
        <begin position="605"/>
        <end position="641"/>
    </location>
</feature>